<dbReference type="Proteomes" id="UP000289016">
    <property type="component" value="Unassembled WGS sequence"/>
</dbReference>
<proteinExistence type="predicted"/>
<reference evidence="1 2" key="1">
    <citation type="submission" date="2018-06" db="EMBL/GenBank/DDBJ databases">
        <title>Carbapenemase-producing Enterobacteriaceae present in wastewater treatment plant effluent and nearby surface waters in the US.</title>
        <authorList>
            <person name="Mathys D.A."/>
            <person name="Mollenkopf D.F."/>
            <person name="Feicht S.M."/>
            <person name="Adams R.J."/>
            <person name="Albers A.L."/>
            <person name="Grooters S.V."/>
            <person name="Stuever D.M."/>
            <person name="Daniels J.B."/>
            <person name="Wittum T.E."/>
        </authorList>
    </citation>
    <scope>NUCLEOTIDE SEQUENCE [LARGE SCALE GENOMIC DNA]</scope>
    <source>
        <strain evidence="1 2">GEO_23_Down_A</strain>
    </source>
</reference>
<evidence type="ECO:0000313" key="2">
    <source>
        <dbReference type="Proteomes" id="UP000289016"/>
    </source>
</evidence>
<dbReference type="EMBL" id="QKPI01000019">
    <property type="protein sequence ID" value="RWT80714.1"/>
    <property type="molecule type" value="Genomic_DNA"/>
</dbReference>
<accession>A0AB37VK11</accession>
<evidence type="ECO:0000313" key="1">
    <source>
        <dbReference type="EMBL" id="RWT80714.1"/>
    </source>
</evidence>
<dbReference type="AlphaFoldDB" id="A0AB37VK11"/>
<gene>
    <name evidence="1" type="ORF">DN595_09605</name>
</gene>
<comment type="caution">
    <text evidence="1">The sequence shown here is derived from an EMBL/GenBank/DDBJ whole genome shotgun (WGS) entry which is preliminary data.</text>
</comment>
<name>A0AB37VK11_ENTCL</name>
<sequence>MYTRHTSSCRCVGCTHSPQSRTCVRSRGFVPLPPSCNSNYLGYKTRGIIRLINFAAQEFKKCLRTV</sequence>
<protein>
    <submittedName>
        <fullName evidence="1">Uncharacterized protein</fullName>
    </submittedName>
</protein>
<organism evidence="1 2">
    <name type="scientific">Enterobacter cloacae</name>
    <dbReference type="NCBI Taxonomy" id="550"/>
    <lineage>
        <taxon>Bacteria</taxon>
        <taxon>Pseudomonadati</taxon>
        <taxon>Pseudomonadota</taxon>
        <taxon>Gammaproteobacteria</taxon>
        <taxon>Enterobacterales</taxon>
        <taxon>Enterobacteriaceae</taxon>
        <taxon>Enterobacter</taxon>
        <taxon>Enterobacter cloacae complex</taxon>
    </lineage>
</organism>